<gene>
    <name evidence="3" type="ORF">DSM112329_01883</name>
</gene>
<dbReference type="Gene3D" id="3.90.1720.10">
    <property type="entry name" value="endopeptidase domain like (from Nostoc punctiforme)"/>
    <property type="match status" value="1"/>
</dbReference>
<name>A0AAU7ATN5_9ACTN</name>
<protein>
    <recommendedName>
        <fullName evidence="4">NlpC/P60 domain-containing protein</fullName>
    </recommendedName>
</protein>
<feature type="region of interest" description="Disordered" evidence="1">
    <location>
        <begin position="34"/>
        <end position="92"/>
    </location>
</feature>
<proteinExistence type="predicted"/>
<keyword evidence="2" id="KW-0732">Signal</keyword>
<evidence type="ECO:0008006" key="4">
    <source>
        <dbReference type="Google" id="ProtNLM"/>
    </source>
</evidence>
<dbReference type="SUPFAM" id="SSF54001">
    <property type="entry name" value="Cysteine proteinases"/>
    <property type="match status" value="1"/>
</dbReference>
<sequence>MAARGMPTSGGMTRLLAVLLALLALVVAAAPVANAQHRPSQWPDDPQAGQTITDPDDDETGDVPDDAGDPQDEDEGAGEEDPDWPWPPEVPDVVTTTLKSIKGKVARMRVDGKAAIPQGAPVAVRAILRAANDIVGKPYKWGGGHQQLRDSGYDCSGSVSYALIKAGKLRSPLVSGDLAKTFAAGAGRHVTVYANKGHVYMEVAGLRLDTSSVGDPGGRKGVRWRPLIGKRDGFKRRHPVGL</sequence>
<organism evidence="3">
    <name type="scientific">Paraconexibacter sp. AEG42_29</name>
    <dbReference type="NCBI Taxonomy" id="2997339"/>
    <lineage>
        <taxon>Bacteria</taxon>
        <taxon>Bacillati</taxon>
        <taxon>Actinomycetota</taxon>
        <taxon>Thermoleophilia</taxon>
        <taxon>Solirubrobacterales</taxon>
        <taxon>Paraconexibacteraceae</taxon>
        <taxon>Paraconexibacter</taxon>
    </lineage>
</organism>
<evidence type="ECO:0000256" key="2">
    <source>
        <dbReference type="SAM" id="SignalP"/>
    </source>
</evidence>
<dbReference type="AlphaFoldDB" id="A0AAU7ATN5"/>
<reference evidence="3" key="1">
    <citation type="submission" date="2022-12" db="EMBL/GenBank/DDBJ databases">
        <title>Paraconexibacter alkalitolerans sp. nov. and Baekduia alba sp. nov., isolated from soil and emended description of the genera Paraconexibacter (Chun et al., 2020) and Baekduia (An et al., 2020).</title>
        <authorList>
            <person name="Vieira S."/>
            <person name="Huber K.J."/>
            <person name="Geppert A."/>
            <person name="Wolf J."/>
            <person name="Neumann-Schaal M."/>
            <person name="Muesken M."/>
            <person name="Overmann J."/>
        </authorList>
    </citation>
    <scope>NUCLEOTIDE SEQUENCE</scope>
    <source>
        <strain evidence="3">AEG42_29</strain>
    </source>
</reference>
<dbReference type="InterPro" id="IPR038765">
    <property type="entry name" value="Papain-like_cys_pep_sf"/>
</dbReference>
<dbReference type="KEGG" id="parq:DSM112329_01883"/>
<accession>A0AAU7ATN5</accession>
<evidence type="ECO:0000256" key="1">
    <source>
        <dbReference type="SAM" id="MobiDB-lite"/>
    </source>
</evidence>
<evidence type="ECO:0000313" key="3">
    <source>
        <dbReference type="EMBL" id="XAY05042.1"/>
    </source>
</evidence>
<feature type="compositionally biased region" description="Acidic residues" evidence="1">
    <location>
        <begin position="54"/>
        <end position="83"/>
    </location>
</feature>
<feature type="signal peptide" evidence="2">
    <location>
        <begin position="1"/>
        <end position="35"/>
    </location>
</feature>
<dbReference type="EMBL" id="CP114014">
    <property type="protein sequence ID" value="XAY05042.1"/>
    <property type="molecule type" value="Genomic_DNA"/>
</dbReference>
<feature type="chain" id="PRO_5043694531" description="NlpC/P60 domain-containing protein" evidence="2">
    <location>
        <begin position="36"/>
        <end position="242"/>
    </location>
</feature>